<organism evidence="2">
    <name type="scientific">Selaginella moellendorffii</name>
    <name type="common">Spikemoss</name>
    <dbReference type="NCBI Taxonomy" id="88036"/>
    <lineage>
        <taxon>Eukaryota</taxon>
        <taxon>Viridiplantae</taxon>
        <taxon>Streptophyta</taxon>
        <taxon>Embryophyta</taxon>
        <taxon>Tracheophyta</taxon>
        <taxon>Lycopodiopsida</taxon>
        <taxon>Selaginellales</taxon>
        <taxon>Selaginellaceae</taxon>
        <taxon>Selaginella</taxon>
    </lineage>
</organism>
<dbReference type="AlphaFoldDB" id="D8SXM2"/>
<evidence type="ECO:0000313" key="2">
    <source>
        <dbReference type="Proteomes" id="UP000001514"/>
    </source>
</evidence>
<dbReference type="PANTHER" id="PTHR35721">
    <property type="entry name" value="UREIDOGLYCOLATE HYDROLASE"/>
    <property type="match status" value="1"/>
</dbReference>
<proteinExistence type="predicted"/>
<dbReference type="InParanoid" id="D8SXM2"/>
<protein>
    <recommendedName>
        <fullName evidence="3">Ureidoglycolate hydrolase</fullName>
    </recommendedName>
</protein>
<accession>D8SXM2</accession>
<dbReference type="Proteomes" id="UP000001514">
    <property type="component" value="Unassembled WGS sequence"/>
</dbReference>
<reference evidence="1 2" key="1">
    <citation type="journal article" date="2011" name="Science">
        <title>The Selaginella genome identifies genetic changes associated with the evolution of vascular plants.</title>
        <authorList>
            <person name="Banks J.A."/>
            <person name="Nishiyama T."/>
            <person name="Hasebe M."/>
            <person name="Bowman J.L."/>
            <person name="Gribskov M."/>
            <person name="dePamphilis C."/>
            <person name="Albert V.A."/>
            <person name="Aono N."/>
            <person name="Aoyama T."/>
            <person name="Ambrose B.A."/>
            <person name="Ashton N.W."/>
            <person name="Axtell M.J."/>
            <person name="Barker E."/>
            <person name="Barker M.S."/>
            <person name="Bennetzen J.L."/>
            <person name="Bonawitz N.D."/>
            <person name="Chapple C."/>
            <person name="Cheng C."/>
            <person name="Correa L.G."/>
            <person name="Dacre M."/>
            <person name="DeBarry J."/>
            <person name="Dreyer I."/>
            <person name="Elias M."/>
            <person name="Engstrom E.M."/>
            <person name="Estelle M."/>
            <person name="Feng L."/>
            <person name="Finet C."/>
            <person name="Floyd S.K."/>
            <person name="Frommer W.B."/>
            <person name="Fujita T."/>
            <person name="Gramzow L."/>
            <person name="Gutensohn M."/>
            <person name="Harholt J."/>
            <person name="Hattori M."/>
            <person name="Heyl A."/>
            <person name="Hirai T."/>
            <person name="Hiwatashi Y."/>
            <person name="Ishikawa M."/>
            <person name="Iwata M."/>
            <person name="Karol K.G."/>
            <person name="Koehler B."/>
            <person name="Kolukisaoglu U."/>
            <person name="Kubo M."/>
            <person name="Kurata T."/>
            <person name="Lalonde S."/>
            <person name="Li K."/>
            <person name="Li Y."/>
            <person name="Litt A."/>
            <person name="Lyons E."/>
            <person name="Manning G."/>
            <person name="Maruyama T."/>
            <person name="Michael T.P."/>
            <person name="Mikami K."/>
            <person name="Miyazaki S."/>
            <person name="Morinaga S."/>
            <person name="Murata T."/>
            <person name="Mueller-Roeber B."/>
            <person name="Nelson D.R."/>
            <person name="Obara M."/>
            <person name="Oguri Y."/>
            <person name="Olmstead R.G."/>
            <person name="Onodera N."/>
            <person name="Petersen B.L."/>
            <person name="Pils B."/>
            <person name="Prigge M."/>
            <person name="Rensing S.A."/>
            <person name="Riano-Pachon D.M."/>
            <person name="Roberts A.W."/>
            <person name="Sato Y."/>
            <person name="Scheller H.V."/>
            <person name="Schulz B."/>
            <person name="Schulz C."/>
            <person name="Shakirov E.V."/>
            <person name="Shibagaki N."/>
            <person name="Shinohara N."/>
            <person name="Shippen D.E."/>
            <person name="Soerensen I."/>
            <person name="Sotooka R."/>
            <person name="Sugimoto N."/>
            <person name="Sugita M."/>
            <person name="Sumikawa N."/>
            <person name="Tanurdzic M."/>
            <person name="Theissen G."/>
            <person name="Ulvskov P."/>
            <person name="Wakazuki S."/>
            <person name="Weng J.K."/>
            <person name="Willats W.W."/>
            <person name="Wipf D."/>
            <person name="Wolf P.G."/>
            <person name="Yang L."/>
            <person name="Zimmer A.D."/>
            <person name="Zhu Q."/>
            <person name="Mitros T."/>
            <person name="Hellsten U."/>
            <person name="Loque D."/>
            <person name="Otillar R."/>
            <person name="Salamov A."/>
            <person name="Schmutz J."/>
            <person name="Shapiro H."/>
            <person name="Lindquist E."/>
            <person name="Lucas S."/>
            <person name="Rokhsar D."/>
            <person name="Grigoriev I.V."/>
        </authorList>
    </citation>
    <scope>NUCLEOTIDE SEQUENCE [LARGE SCALE GENOMIC DNA]</scope>
</reference>
<dbReference type="HOGENOM" id="CLU_070445_2_0_1"/>
<dbReference type="SUPFAM" id="SSF51182">
    <property type="entry name" value="RmlC-like cupins"/>
    <property type="match status" value="1"/>
</dbReference>
<sequence length="234" mass="25741">MLGSIPALGDIARARVLRWGSSCEQCRSRRIISGLGQLLGKIGDGCEYGSGDAQLNLANGIPRFYLMELKKTGLRFKRITHHARVTQCLGSVGAHPWYMAVSLPSIVDPSSQHEGAVRSNAGGHSYLPPSHASVQVFKIDGPRFIKLNEGTWHAGPLFGDRDSMVFYNLELSDTNVVDHTTHVFEDDMRLMILVGRKFTNGMTPTDHGVNSLGADYGRKPALSNTSERMLRVFM</sequence>
<dbReference type="EMBL" id="GL377651">
    <property type="protein sequence ID" value="EFJ10831.1"/>
    <property type="molecule type" value="Genomic_DNA"/>
</dbReference>
<evidence type="ECO:0008006" key="3">
    <source>
        <dbReference type="Google" id="ProtNLM"/>
    </source>
</evidence>
<keyword evidence="2" id="KW-1185">Reference proteome</keyword>
<evidence type="ECO:0000313" key="1">
    <source>
        <dbReference type="EMBL" id="EFJ10831.1"/>
    </source>
</evidence>
<dbReference type="GO" id="GO:0004848">
    <property type="term" value="F:ureidoglycolate hydrolase activity"/>
    <property type="evidence" value="ECO:0007669"/>
    <property type="project" value="InterPro"/>
</dbReference>
<dbReference type="FunCoup" id="D8SXM2">
    <property type="interactions" value="1111"/>
</dbReference>
<dbReference type="PANTHER" id="PTHR35721:SF1">
    <property type="entry name" value="UREIDOGLYCOLATE HYDROLASE"/>
    <property type="match status" value="1"/>
</dbReference>
<dbReference type="eggNOG" id="ENOG502QVMT">
    <property type="taxonomic scope" value="Eukaryota"/>
</dbReference>
<gene>
    <name evidence="1" type="ORF">SELMODRAFT_426826</name>
</gene>
<dbReference type="InterPro" id="IPR024060">
    <property type="entry name" value="Ureidoglycolate_lyase_dom_sf"/>
</dbReference>
<dbReference type="Gene3D" id="2.60.120.480">
    <property type="entry name" value="Ureidoglycolate hydrolase"/>
    <property type="match status" value="1"/>
</dbReference>
<dbReference type="InterPro" id="IPR011051">
    <property type="entry name" value="RmlC_Cupin_sf"/>
</dbReference>
<dbReference type="KEGG" id="smo:SELMODRAFT_426826"/>
<dbReference type="Gramene" id="EFJ10831">
    <property type="protein sequence ID" value="EFJ10831"/>
    <property type="gene ID" value="SELMODRAFT_426826"/>
</dbReference>
<name>D8SXM2_SELML</name>